<feature type="transmembrane region" description="Helical" evidence="7">
    <location>
        <begin position="474"/>
        <end position="494"/>
    </location>
</feature>
<dbReference type="InterPro" id="IPR020846">
    <property type="entry name" value="MFS_dom"/>
</dbReference>
<comment type="similarity">
    <text evidence="6">Belongs to the major facilitator superfamily. Sugar transporter (TC 2.A.1.1) family.</text>
</comment>
<sequence>MGEQAERTSLFTKPISLELYPDLSQPVTNELQQLTSSNDYRPGWSRYLILAGVATTLGSSLPVGFNIGVVNTPAELIKQFCNESVSAHYGVVLDNSSLNTLWSAVVSIFIVGGCTGSLLGAVLADYLGRKKATIATSLLSIVGALLFVLCRAANSVEMLLLGRLLVGLAGGLTTSIVPMYLTELAPLSLSGSMGVACPMGVNVGVLVGQVMGLDFLLGGVDDWPYLLSVYVLLVIICLPVLFILPESPKYLFVVRKDEESALNALSRLRGVSSSILAADVQLLREEARTPVGGDEFWGLKRVAADTRLRRALLLVCAMQAGQQTSGINAVFYYSQTIFKQAGLTEQNAQYATIGCGFINVCTAVLMLYLLPLVGRRPLFLGSTAAAAVLLTALAVSMKAITVVSWMPYLCMAAVLAYVLAYGFGLGPIPYFIASEMFEVGPRPGGMAWGSLANWGGNFLVGMCFPVMRDSIGPYSFLIFAALTAALFVYEALYLPETSGKTPAQVADSCALGRRRHTSRV</sequence>
<keyword evidence="10" id="KW-1185">Reference proteome</keyword>
<feature type="transmembrane region" description="Helical" evidence="7">
    <location>
        <begin position="408"/>
        <end position="433"/>
    </location>
</feature>
<reference evidence="9" key="1">
    <citation type="submission" date="2021-12" db="EMBL/GenBank/DDBJ databases">
        <authorList>
            <person name="King R."/>
        </authorList>
    </citation>
    <scope>NUCLEOTIDE SEQUENCE</scope>
</reference>
<feature type="transmembrane region" description="Helical" evidence="7">
    <location>
        <begin position="377"/>
        <end position="396"/>
    </location>
</feature>
<dbReference type="Pfam" id="PF00083">
    <property type="entry name" value="Sugar_tr"/>
    <property type="match status" value="1"/>
</dbReference>
<dbReference type="PANTHER" id="PTHR23503:SF127">
    <property type="entry name" value="FI08437P-RELATED"/>
    <property type="match status" value="1"/>
</dbReference>
<evidence type="ECO:0000256" key="7">
    <source>
        <dbReference type="SAM" id="Phobius"/>
    </source>
</evidence>
<evidence type="ECO:0000256" key="4">
    <source>
        <dbReference type="ARBA" id="ARBA00023136"/>
    </source>
</evidence>
<feature type="domain" description="Major facilitator superfamily (MFS) profile" evidence="8">
    <location>
        <begin position="52"/>
        <end position="498"/>
    </location>
</feature>
<dbReference type="EMBL" id="OU963899">
    <property type="protein sequence ID" value="CAH0406289.1"/>
    <property type="molecule type" value="Genomic_DNA"/>
</dbReference>
<keyword evidence="6" id="KW-0813">Transport</keyword>
<protein>
    <recommendedName>
        <fullName evidence="8">Major facilitator superfamily (MFS) profile domain-containing protein</fullName>
    </recommendedName>
</protein>
<keyword evidence="3 7" id="KW-1133">Transmembrane helix</keyword>
<gene>
    <name evidence="9" type="ORF">CHILSU_LOCUS9662</name>
</gene>
<keyword evidence="4 7" id="KW-0472">Membrane</keyword>
<feature type="transmembrane region" description="Helical" evidence="7">
    <location>
        <begin position="223"/>
        <end position="244"/>
    </location>
</feature>
<accession>A0ABN8B9F7</accession>
<comment type="subcellular location">
    <subcellularLocation>
        <location evidence="1">Membrane</location>
        <topology evidence="1">Multi-pass membrane protein</topology>
    </subcellularLocation>
</comment>
<dbReference type="PROSITE" id="PS00216">
    <property type="entry name" value="SUGAR_TRANSPORT_1"/>
    <property type="match status" value="1"/>
</dbReference>
<dbReference type="InterPro" id="IPR005829">
    <property type="entry name" value="Sugar_transporter_CS"/>
</dbReference>
<feature type="transmembrane region" description="Helical" evidence="7">
    <location>
        <begin position="101"/>
        <end position="127"/>
    </location>
</feature>
<dbReference type="InterPro" id="IPR005828">
    <property type="entry name" value="MFS_sugar_transport-like"/>
</dbReference>
<name>A0ABN8B9F7_CHISP</name>
<dbReference type="NCBIfam" id="TIGR00879">
    <property type="entry name" value="SP"/>
    <property type="match status" value="1"/>
</dbReference>
<organism evidence="9 10">
    <name type="scientific">Chilo suppressalis</name>
    <name type="common">Asiatic rice borer moth</name>
    <dbReference type="NCBI Taxonomy" id="168631"/>
    <lineage>
        <taxon>Eukaryota</taxon>
        <taxon>Metazoa</taxon>
        <taxon>Ecdysozoa</taxon>
        <taxon>Arthropoda</taxon>
        <taxon>Hexapoda</taxon>
        <taxon>Insecta</taxon>
        <taxon>Pterygota</taxon>
        <taxon>Neoptera</taxon>
        <taxon>Endopterygota</taxon>
        <taxon>Lepidoptera</taxon>
        <taxon>Glossata</taxon>
        <taxon>Ditrysia</taxon>
        <taxon>Pyraloidea</taxon>
        <taxon>Crambidae</taxon>
        <taxon>Crambinae</taxon>
        <taxon>Chilo</taxon>
    </lineage>
</organism>
<keyword evidence="2 7" id="KW-0812">Transmembrane</keyword>
<evidence type="ECO:0000256" key="5">
    <source>
        <dbReference type="ARBA" id="ARBA00023180"/>
    </source>
</evidence>
<dbReference type="Gene3D" id="1.20.1250.20">
    <property type="entry name" value="MFS general substrate transporter like domains"/>
    <property type="match status" value="1"/>
</dbReference>
<dbReference type="InterPro" id="IPR036259">
    <property type="entry name" value="MFS_trans_sf"/>
</dbReference>
<feature type="transmembrane region" description="Helical" evidence="7">
    <location>
        <begin position="134"/>
        <end position="154"/>
    </location>
</feature>
<feature type="transmembrane region" description="Helical" evidence="7">
    <location>
        <begin position="47"/>
        <end position="69"/>
    </location>
</feature>
<evidence type="ECO:0000259" key="8">
    <source>
        <dbReference type="PROSITE" id="PS50850"/>
    </source>
</evidence>
<feature type="transmembrane region" description="Helical" evidence="7">
    <location>
        <begin position="445"/>
        <end position="467"/>
    </location>
</feature>
<keyword evidence="5" id="KW-0325">Glycoprotein</keyword>
<feature type="transmembrane region" description="Helical" evidence="7">
    <location>
        <begin position="160"/>
        <end position="181"/>
    </location>
</feature>
<evidence type="ECO:0000313" key="10">
    <source>
        <dbReference type="Proteomes" id="UP001153292"/>
    </source>
</evidence>
<dbReference type="Proteomes" id="UP001153292">
    <property type="component" value="Chromosome 6"/>
</dbReference>
<feature type="transmembrane region" description="Helical" evidence="7">
    <location>
        <begin position="350"/>
        <end position="371"/>
    </location>
</feature>
<dbReference type="PROSITE" id="PS50850">
    <property type="entry name" value="MFS"/>
    <property type="match status" value="1"/>
</dbReference>
<dbReference type="SUPFAM" id="SSF103473">
    <property type="entry name" value="MFS general substrate transporter"/>
    <property type="match status" value="1"/>
</dbReference>
<dbReference type="InterPro" id="IPR003663">
    <property type="entry name" value="Sugar/inositol_transpt"/>
</dbReference>
<evidence type="ECO:0000256" key="6">
    <source>
        <dbReference type="RuleBase" id="RU003346"/>
    </source>
</evidence>
<dbReference type="PRINTS" id="PR00171">
    <property type="entry name" value="SUGRTRNSPORT"/>
</dbReference>
<evidence type="ECO:0000256" key="1">
    <source>
        <dbReference type="ARBA" id="ARBA00004141"/>
    </source>
</evidence>
<evidence type="ECO:0000256" key="3">
    <source>
        <dbReference type="ARBA" id="ARBA00022989"/>
    </source>
</evidence>
<dbReference type="PANTHER" id="PTHR23503">
    <property type="entry name" value="SOLUTE CARRIER FAMILY 2"/>
    <property type="match status" value="1"/>
</dbReference>
<evidence type="ECO:0000313" key="9">
    <source>
        <dbReference type="EMBL" id="CAH0406289.1"/>
    </source>
</evidence>
<dbReference type="InterPro" id="IPR045263">
    <property type="entry name" value="GLUT"/>
</dbReference>
<proteinExistence type="inferred from homology"/>
<evidence type="ECO:0000256" key="2">
    <source>
        <dbReference type="ARBA" id="ARBA00022692"/>
    </source>
</evidence>